<dbReference type="Proteomes" id="UP000014760">
    <property type="component" value="Unassembled WGS sequence"/>
</dbReference>
<dbReference type="GO" id="GO:0016020">
    <property type="term" value="C:membrane"/>
    <property type="evidence" value="ECO:0007669"/>
    <property type="project" value="UniProtKB-SubCell"/>
</dbReference>
<keyword evidence="2 5" id="KW-0812">Transmembrane</keyword>
<dbReference type="InterPro" id="IPR019184">
    <property type="entry name" value="Uncharacterised_TM-17"/>
</dbReference>
<gene>
    <name evidence="6" type="ORF">CAPTEDRAFT_180232</name>
</gene>
<feature type="transmembrane region" description="Helical" evidence="5">
    <location>
        <begin position="50"/>
        <end position="71"/>
    </location>
</feature>
<reference evidence="7" key="3">
    <citation type="submission" date="2015-06" db="UniProtKB">
        <authorList>
            <consortium name="EnsemblMetazoa"/>
        </authorList>
    </citation>
    <scope>IDENTIFICATION</scope>
</reference>
<dbReference type="EMBL" id="KB291798">
    <property type="protein sequence ID" value="ELU18910.1"/>
    <property type="molecule type" value="Genomic_DNA"/>
</dbReference>
<evidence type="ECO:0000256" key="4">
    <source>
        <dbReference type="ARBA" id="ARBA00023136"/>
    </source>
</evidence>
<evidence type="ECO:0000313" key="8">
    <source>
        <dbReference type="Proteomes" id="UP000014760"/>
    </source>
</evidence>
<dbReference type="EnsemblMetazoa" id="CapteT180232">
    <property type="protein sequence ID" value="CapteP180232"/>
    <property type="gene ID" value="CapteG180232"/>
</dbReference>
<dbReference type="OMA" id="ITFARAN"/>
<evidence type="ECO:0000256" key="3">
    <source>
        <dbReference type="ARBA" id="ARBA00022989"/>
    </source>
</evidence>
<name>N1PBB5_CAPTE</name>
<keyword evidence="4 5" id="KW-0472">Membrane</keyword>
<feature type="transmembrane region" description="Helical" evidence="5">
    <location>
        <begin position="16"/>
        <end position="38"/>
    </location>
</feature>
<evidence type="ECO:0000256" key="1">
    <source>
        <dbReference type="ARBA" id="ARBA00004141"/>
    </source>
</evidence>
<dbReference type="FunCoup" id="N1PBB5">
    <property type="interactions" value="386"/>
</dbReference>
<dbReference type="PANTHER" id="PTHR13531:SF0">
    <property type="entry name" value="GEO07735P1-RELATED"/>
    <property type="match status" value="1"/>
</dbReference>
<dbReference type="OrthoDB" id="262535at2759"/>
<reference evidence="6 8" key="2">
    <citation type="journal article" date="2013" name="Nature">
        <title>Insights into bilaterian evolution from three spiralian genomes.</title>
        <authorList>
            <person name="Simakov O."/>
            <person name="Marletaz F."/>
            <person name="Cho S.J."/>
            <person name="Edsinger-Gonzales E."/>
            <person name="Havlak P."/>
            <person name="Hellsten U."/>
            <person name="Kuo D.H."/>
            <person name="Larsson T."/>
            <person name="Lv J."/>
            <person name="Arendt D."/>
            <person name="Savage R."/>
            <person name="Osoegawa K."/>
            <person name="de Jong P."/>
            <person name="Grimwood J."/>
            <person name="Chapman J.A."/>
            <person name="Shapiro H."/>
            <person name="Aerts A."/>
            <person name="Otillar R.P."/>
            <person name="Terry A.Y."/>
            <person name="Boore J.L."/>
            <person name="Grigoriev I.V."/>
            <person name="Lindberg D.R."/>
            <person name="Seaver E.C."/>
            <person name="Weisblat D.A."/>
            <person name="Putnam N.H."/>
            <person name="Rokhsar D.S."/>
        </authorList>
    </citation>
    <scope>NUCLEOTIDE SEQUENCE</scope>
    <source>
        <strain evidence="6 8">I ESC-2004</strain>
    </source>
</reference>
<proteinExistence type="predicted"/>
<dbReference type="PANTHER" id="PTHR13531">
    <property type="entry name" value="GEO07735P1-RELATED-RELATED"/>
    <property type="match status" value="1"/>
</dbReference>
<dbReference type="GO" id="GO:1905515">
    <property type="term" value="P:non-motile cilium assembly"/>
    <property type="evidence" value="ECO:0007669"/>
    <property type="project" value="TreeGrafter"/>
</dbReference>
<reference evidence="8" key="1">
    <citation type="submission" date="2012-12" db="EMBL/GenBank/DDBJ databases">
        <authorList>
            <person name="Hellsten U."/>
            <person name="Grimwood J."/>
            <person name="Chapman J.A."/>
            <person name="Shapiro H."/>
            <person name="Aerts A."/>
            <person name="Otillar R.P."/>
            <person name="Terry A.Y."/>
            <person name="Boore J.L."/>
            <person name="Simakov O."/>
            <person name="Marletaz F."/>
            <person name="Cho S.-J."/>
            <person name="Edsinger-Gonzales E."/>
            <person name="Havlak P."/>
            <person name="Kuo D.-H."/>
            <person name="Larsson T."/>
            <person name="Lv J."/>
            <person name="Arendt D."/>
            <person name="Savage R."/>
            <person name="Osoegawa K."/>
            <person name="de Jong P."/>
            <person name="Lindberg D.R."/>
            <person name="Seaver E.C."/>
            <person name="Weisblat D.A."/>
            <person name="Putnam N.H."/>
            <person name="Grigoriev I.V."/>
            <person name="Rokhsar D.S."/>
        </authorList>
    </citation>
    <scope>NUCLEOTIDE SEQUENCE</scope>
    <source>
        <strain evidence="8">I ESC-2004</strain>
    </source>
</reference>
<dbReference type="GO" id="GO:0035869">
    <property type="term" value="C:ciliary transition zone"/>
    <property type="evidence" value="ECO:0007669"/>
    <property type="project" value="TreeGrafter"/>
</dbReference>
<sequence>MYSLTNAQRSSLPYQILLYLNGWYFALFFLLEIGAFIYKARTLPYPGNGTLAAELILLFTLAAVEAVRLFFGQKGNLTERSLAVAICLVFSLAAALGSIYFLLWQTYVLRCEVILIAIQLVFIGFEVIFSIVSMVTFARATPF</sequence>
<accession>N1PBB5</accession>
<dbReference type="Pfam" id="PF09799">
    <property type="entry name" value="Transmemb_17"/>
    <property type="match status" value="1"/>
</dbReference>
<keyword evidence="3 5" id="KW-1133">Transmembrane helix</keyword>
<feature type="transmembrane region" description="Helical" evidence="5">
    <location>
        <begin position="83"/>
        <end position="107"/>
    </location>
</feature>
<protein>
    <recommendedName>
        <fullName evidence="9">Transmembrane protein 216</fullName>
    </recommendedName>
</protein>
<comment type="subcellular location">
    <subcellularLocation>
        <location evidence="1">Membrane</location>
        <topology evidence="1">Multi-pass membrane protein</topology>
    </subcellularLocation>
</comment>
<dbReference type="AlphaFoldDB" id="N1PBB5"/>
<evidence type="ECO:0000313" key="7">
    <source>
        <dbReference type="EnsemblMetazoa" id="CapteP180232"/>
    </source>
</evidence>
<evidence type="ECO:0008006" key="9">
    <source>
        <dbReference type="Google" id="ProtNLM"/>
    </source>
</evidence>
<organism evidence="6">
    <name type="scientific">Capitella teleta</name>
    <name type="common">Polychaete worm</name>
    <dbReference type="NCBI Taxonomy" id="283909"/>
    <lineage>
        <taxon>Eukaryota</taxon>
        <taxon>Metazoa</taxon>
        <taxon>Spiralia</taxon>
        <taxon>Lophotrochozoa</taxon>
        <taxon>Annelida</taxon>
        <taxon>Polychaeta</taxon>
        <taxon>Sedentaria</taxon>
        <taxon>Scolecida</taxon>
        <taxon>Capitellidae</taxon>
        <taxon>Capitella</taxon>
    </lineage>
</organism>
<feature type="transmembrane region" description="Helical" evidence="5">
    <location>
        <begin position="113"/>
        <end position="138"/>
    </location>
</feature>
<evidence type="ECO:0000313" key="6">
    <source>
        <dbReference type="EMBL" id="ELU18910.1"/>
    </source>
</evidence>
<dbReference type="EMBL" id="AMQN01000055">
    <property type="status" value="NOT_ANNOTATED_CDS"/>
    <property type="molecule type" value="Genomic_DNA"/>
</dbReference>
<evidence type="ECO:0000256" key="5">
    <source>
        <dbReference type="SAM" id="Phobius"/>
    </source>
</evidence>
<dbReference type="HOGENOM" id="CLU_135948_0_0_1"/>
<keyword evidence="8" id="KW-1185">Reference proteome</keyword>
<dbReference type="STRING" id="283909.N1PBB5"/>
<evidence type="ECO:0000256" key="2">
    <source>
        <dbReference type="ARBA" id="ARBA00022692"/>
    </source>
</evidence>